<dbReference type="GO" id="GO:0043565">
    <property type="term" value="F:sequence-specific DNA binding"/>
    <property type="evidence" value="ECO:0007669"/>
    <property type="project" value="InterPro"/>
</dbReference>
<dbReference type="FunFam" id="3.30.50.10:FF:000030">
    <property type="entry name" value="Nuclear Hormone Receptor family"/>
    <property type="match status" value="1"/>
</dbReference>
<evidence type="ECO:0000259" key="12">
    <source>
        <dbReference type="PROSITE" id="PS51030"/>
    </source>
</evidence>
<keyword evidence="3 11" id="KW-0479">Metal-binding</keyword>
<evidence type="ECO:0000256" key="5">
    <source>
        <dbReference type="ARBA" id="ARBA00022833"/>
    </source>
</evidence>
<gene>
    <name evidence="14" type="ORF">PENTCL1PPCAC_12105</name>
</gene>
<comment type="caution">
    <text evidence="14">The sequence shown here is derived from an EMBL/GenBank/DDBJ whole genome shotgun (WGS) entry which is preliminary data.</text>
</comment>
<dbReference type="GO" id="GO:0008270">
    <property type="term" value="F:zinc ion binding"/>
    <property type="evidence" value="ECO:0007669"/>
    <property type="project" value="UniProtKB-KW"/>
</dbReference>
<dbReference type="SUPFAM" id="SSF57716">
    <property type="entry name" value="Glucocorticoid receptor-like (DNA-binding domain)"/>
    <property type="match status" value="1"/>
</dbReference>
<keyword evidence="7 11" id="KW-0238">DNA-binding</keyword>
<keyword evidence="8 11" id="KW-0804">Transcription</keyword>
<evidence type="ECO:0000256" key="11">
    <source>
        <dbReference type="RuleBase" id="RU004334"/>
    </source>
</evidence>
<evidence type="ECO:0000256" key="6">
    <source>
        <dbReference type="ARBA" id="ARBA00023015"/>
    </source>
</evidence>
<reference evidence="14" key="1">
    <citation type="submission" date="2023-10" db="EMBL/GenBank/DDBJ databases">
        <title>Genome assembly of Pristionchus species.</title>
        <authorList>
            <person name="Yoshida K."/>
            <person name="Sommer R.J."/>
        </authorList>
    </citation>
    <scope>NUCLEOTIDE SEQUENCE</scope>
    <source>
        <strain evidence="14">RS0144</strain>
    </source>
</reference>
<evidence type="ECO:0000256" key="7">
    <source>
        <dbReference type="ARBA" id="ARBA00023125"/>
    </source>
</evidence>
<dbReference type="PROSITE" id="PS51030">
    <property type="entry name" value="NUCLEAR_REC_DBD_2"/>
    <property type="match status" value="1"/>
</dbReference>
<keyword evidence="4 11" id="KW-0863">Zinc-finger</keyword>
<keyword evidence="6 11" id="KW-0805">Transcription regulation</keyword>
<dbReference type="AlphaFoldDB" id="A0AAV5T363"/>
<keyword evidence="5 11" id="KW-0862">Zinc</keyword>
<protein>
    <recommendedName>
        <fullName evidence="16">Nuclear receptor</fullName>
    </recommendedName>
</protein>
<comment type="subcellular location">
    <subcellularLocation>
        <location evidence="1 11">Nucleus</location>
    </subcellularLocation>
</comment>
<accession>A0AAV5T363</accession>
<evidence type="ECO:0000313" key="14">
    <source>
        <dbReference type="EMBL" id="GMS89930.1"/>
    </source>
</evidence>
<dbReference type="InterPro" id="IPR013088">
    <property type="entry name" value="Znf_NHR/GATA"/>
</dbReference>
<dbReference type="EMBL" id="BTSX01000003">
    <property type="protein sequence ID" value="GMS89930.1"/>
    <property type="molecule type" value="Genomic_DNA"/>
</dbReference>
<evidence type="ECO:0000256" key="4">
    <source>
        <dbReference type="ARBA" id="ARBA00022771"/>
    </source>
</evidence>
<comment type="similarity">
    <text evidence="2 11">Belongs to the nuclear hormone receptor family.</text>
</comment>
<evidence type="ECO:0000256" key="10">
    <source>
        <dbReference type="ARBA" id="ARBA00023242"/>
    </source>
</evidence>
<dbReference type="GO" id="GO:0005634">
    <property type="term" value="C:nucleus"/>
    <property type="evidence" value="ECO:0007669"/>
    <property type="project" value="UniProtKB-SubCell"/>
</dbReference>
<name>A0AAV5T363_9BILA</name>
<keyword evidence="15" id="KW-1185">Reference proteome</keyword>
<dbReference type="Pfam" id="PF00105">
    <property type="entry name" value="zf-C4"/>
    <property type="match status" value="1"/>
</dbReference>
<dbReference type="Gene3D" id="1.10.565.10">
    <property type="entry name" value="Retinoid X Receptor"/>
    <property type="match status" value="1"/>
</dbReference>
<evidence type="ECO:0000259" key="13">
    <source>
        <dbReference type="PROSITE" id="PS51843"/>
    </source>
</evidence>
<evidence type="ECO:0008006" key="16">
    <source>
        <dbReference type="Google" id="ProtNLM"/>
    </source>
</evidence>
<dbReference type="SMART" id="SM00399">
    <property type="entry name" value="ZnF_C4"/>
    <property type="match status" value="1"/>
</dbReference>
<dbReference type="InterPro" id="IPR050274">
    <property type="entry name" value="Nuclear_hormone_rcpt_NR2"/>
</dbReference>
<feature type="non-terminal residue" evidence="14">
    <location>
        <position position="1"/>
    </location>
</feature>
<keyword evidence="9 11" id="KW-0675">Receptor</keyword>
<organism evidence="14 15">
    <name type="scientific">Pristionchus entomophagus</name>
    <dbReference type="NCBI Taxonomy" id="358040"/>
    <lineage>
        <taxon>Eukaryota</taxon>
        <taxon>Metazoa</taxon>
        <taxon>Ecdysozoa</taxon>
        <taxon>Nematoda</taxon>
        <taxon>Chromadorea</taxon>
        <taxon>Rhabditida</taxon>
        <taxon>Rhabditina</taxon>
        <taxon>Diplogasteromorpha</taxon>
        <taxon>Diplogasteroidea</taxon>
        <taxon>Neodiplogasteridae</taxon>
        <taxon>Pristionchus</taxon>
    </lineage>
</organism>
<dbReference type="PROSITE" id="PS00031">
    <property type="entry name" value="NUCLEAR_REC_DBD_1"/>
    <property type="match status" value="1"/>
</dbReference>
<proteinExistence type="inferred from homology"/>
<dbReference type="PRINTS" id="PR00047">
    <property type="entry name" value="STROIDFINGER"/>
</dbReference>
<dbReference type="InterPro" id="IPR035500">
    <property type="entry name" value="NHR-like_dom_sf"/>
</dbReference>
<evidence type="ECO:0000256" key="8">
    <source>
        <dbReference type="ARBA" id="ARBA00023163"/>
    </source>
</evidence>
<dbReference type="Pfam" id="PF00104">
    <property type="entry name" value="Hormone_recep"/>
    <property type="match status" value="1"/>
</dbReference>
<dbReference type="InterPro" id="IPR001628">
    <property type="entry name" value="Znf_hrmn_rcpt"/>
</dbReference>
<dbReference type="FunFam" id="1.10.565.10:FF:000081">
    <property type="entry name" value="Nuclear receptor"/>
    <property type="match status" value="1"/>
</dbReference>
<dbReference type="CDD" id="cd06916">
    <property type="entry name" value="NR_DBD_like"/>
    <property type="match status" value="1"/>
</dbReference>
<sequence length="470" mass="54418">YLGMNGWLSDAGVLSERPCYYVEKIEQPWGDETPPPIELTEDQQQVIITTSTDKHVCPNTCAVCGDKAVGYHYDVGSCSGCKTFFRRTIQAERRFVCRYEGKCKEAINKEDRVRCRACRFDRCVDVGMNPLAITSVSVPAGNAIICAIMRKRGLKFPDEIKEEEEDEDEDIKIFIPSTVLQPVEEQINRIIDEMLFLDRAHHKLRQSKFNPSTREHPINVDWCLKAPSRMGVEYGEMPIPEVPPPFHSDFVLMEIRIRDGIPFRPGKGFKPTPNYKWWLMVDLVYTIEWLKALSFFHELGCREKQQLVKDVTFSIVLLTAAFYSYEERRSNQLVMPDGMTFVRGKLPQEAKQDRDQNFEIIGRMRNLKLDKREYVLLKGIIASDSTHDELSSASRRMLQEQRERFSKSLMSYLLAKRGLVEGPSAYVEMMDFVQWLTRVIKRGKDLFFLLSALSLKCLQIPELMDYIFSP</sequence>
<feature type="domain" description="NR LBD" evidence="13">
    <location>
        <begin position="242"/>
        <end position="469"/>
    </location>
</feature>
<feature type="domain" description="Nuclear receptor" evidence="12">
    <location>
        <begin position="58"/>
        <end position="135"/>
    </location>
</feature>
<dbReference type="PANTHER" id="PTHR24083">
    <property type="entry name" value="NUCLEAR HORMONE RECEPTOR"/>
    <property type="match status" value="1"/>
</dbReference>
<dbReference type="SMART" id="SM00430">
    <property type="entry name" value="HOLI"/>
    <property type="match status" value="1"/>
</dbReference>
<dbReference type="PROSITE" id="PS51843">
    <property type="entry name" value="NR_LBD"/>
    <property type="match status" value="1"/>
</dbReference>
<dbReference type="SUPFAM" id="SSF48508">
    <property type="entry name" value="Nuclear receptor ligand-binding domain"/>
    <property type="match status" value="1"/>
</dbReference>
<keyword evidence="10 11" id="KW-0539">Nucleus</keyword>
<evidence type="ECO:0000256" key="2">
    <source>
        <dbReference type="ARBA" id="ARBA00005993"/>
    </source>
</evidence>
<dbReference type="Gene3D" id="3.30.50.10">
    <property type="entry name" value="Erythroid Transcription Factor GATA-1, subunit A"/>
    <property type="match status" value="1"/>
</dbReference>
<evidence type="ECO:0000313" key="15">
    <source>
        <dbReference type="Proteomes" id="UP001432027"/>
    </source>
</evidence>
<dbReference type="InterPro" id="IPR000536">
    <property type="entry name" value="Nucl_hrmn_rcpt_lig-bd"/>
</dbReference>
<evidence type="ECO:0000256" key="1">
    <source>
        <dbReference type="ARBA" id="ARBA00004123"/>
    </source>
</evidence>
<evidence type="ECO:0000256" key="3">
    <source>
        <dbReference type="ARBA" id="ARBA00022723"/>
    </source>
</evidence>
<dbReference type="Proteomes" id="UP001432027">
    <property type="component" value="Unassembled WGS sequence"/>
</dbReference>
<evidence type="ECO:0000256" key="9">
    <source>
        <dbReference type="ARBA" id="ARBA00023170"/>
    </source>
</evidence>
<dbReference type="GO" id="GO:0003700">
    <property type="term" value="F:DNA-binding transcription factor activity"/>
    <property type="evidence" value="ECO:0007669"/>
    <property type="project" value="InterPro"/>
</dbReference>